<dbReference type="PROSITE" id="PS50151">
    <property type="entry name" value="UVR"/>
    <property type="match status" value="1"/>
</dbReference>
<dbReference type="eggNOG" id="COG3880">
    <property type="taxonomic scope" value="Bacteria"/>
</dbReference>
<dbReference type="EMBL" id="CP002116">
    <property type="protein sequence ID" value="ADK81052.1"/>
    <property type="molecule type" value="Genomic_DNA"/>
</dbReference>
<sequence>MCGKNEAIIHVQQISNGELKEIHLCASCAGKSGIVATDGNNAALDLGNLLGDALGTLFAEDKGQHENFPECCSSCGTTADEIKENGKVGCPDCYSQFHSLIQAMQEREMTPAAYRGKIPKRLKTFKACLIDKALLQSQLEEAVAGEEYERAARLRDAISRIENGL</sequence>
<dbReference type="AlphaFoldDB" id="E1R1B1"/>
<dbReference type="Pfam" id="PF02151">
    <property type="entry name" value="UVR"/>
    <property type="match status" value="1"/>
</dbReference>
<evidence type="ECO:0000256" key="1">
    <source>
        <dbReference type="ARBA" id="ARBA00023236"/>
    </source>
</evidence>
<dbReference type="KEGG" id="ssm:Spirs_1926"/>
<gene>
    <name evidence="3" type="ordered locus">Spirs_1926</name>
</gene>
<evidence type="ECO:0000259" key="2">
    <source>
        <dbReference type="PROSITE" id="PS50151"/>
    </source>
</evidence>
<keyword evidence="4" id="KW-1185">Reference proteome</keyword>
<dbReference type="GO" id="GO:0046870">
    <property type="term" value="F:cadmium ion binding"/>
    <property type="evidence" value="ECO:0007669"/>
    <property type="project" value="TreeGrafter"/>
</dbReference>
<proteinExistence type="predicted"/>
<dbReference type="GO" id="GO:0008270">
    <property type="term" value="F:zinc ion binding"/>
    <property type="evidence" value="ECO:0007669"/>
    <property type="project" value="TreeGrafter"/>
</dbReference>
<dbReference type="GO" id="GO:0005507">
    <property type="term" value="F:copper ion binding"/>
    <property type="evidence" value="ECO:0007669"/>
    <property type="project" value="TreeGrafter"/>
</dbReference>
<dbReference type="RefSeq" id="WP_013254516.1">
    <property type="nucleotide sequence ID" value="NC_014364.1"/>
</dbReference>
<dbReference type="GO" id="GO:0009432">
    <property type="term" value="P:SOS response"/>
    <property type="evidence" value="ECO:0007669"/>
    <property type="project" value="UniProtKB-KW"/>
</dbReference>
<dbReference type="GO" id="GO:0050897">
    <property type="term" value="F:cobalt ion binding"/>
    <property type="evidence" value="ECO:0007669"/>
    <property type="project" value="TreeGrafter"/>
</dbReference>
<dbReference type="HOGENOM" id="CLU_102553_1_0_12"/>
<dbReference type="PANTHER" id="PTHR38430">
    <property type="entry name" value="PROTEIN-ARGININE KINASE ACTIVATOR PROTEIN"/>
    <property type="match status" value="1"/>
</dbReference>
<dbReference type="InterPro" id="IPR036876">
    <property type="entry name" value="UVR_dom_sf"/>
</dbReference>
<dbReference type="SUPFAM" id="SSF46600">
    <property type="entry name" value="C-terminal UvrC-binding domain of UvrB"/>
    <property type="match status" value="1"/>
</dbReference>
<dbReference type="InterPro" id="IPR025542">
    <property type="entry name" value="YacH"/>
</dbReference>
<dbReference type="GO" id="GO:1990169">
    <property type="term" value="P:stress response to copper ion"/>
    <property type="evidence" value="ECO:0007669"/>
    <property type="project" value="TreeGrafter"/>
</dbReference>
<name>E1R1B1_SEDSS</name>
<organism evidence="3 4">
    <name type="scientific">Sediminispirochaeta smaragdinae (strain DSM 11293 / JCM 15392 / SEBR 4228)</name>
    <name type="common">Spirochaeta smaragdinae</name>
    <dbReference type="NCBI Taxonomy" id="573413"/>
    <lineage>
        <taxon>Bacteria</taxon>
        <taxon>Pseudomonadati</taxon>
        <taxon>Spirochaetota</taxon>
        <taxon>Spirochaetia</taxon>
        <taxon>Spirochaetales</taxon>
        <taxon>Spirochaetaceae</taxon>
        <taxon>Sediminispirochaeta</taxon>
    </lineage>
</organism>
<dbReference type="PIRSF" id="PIRSF015034">
    <property type="entry name" value="YacH"/>
    <property type="match status" value="1"/>
</dbReference>
<feature type="domain" description="UVR" evidence="2">
    <location>
        <begin position="135"/>
        <end position="164"/>
    </location>
</feature>
<dbReference type="Gene3D" id="4.10.860.10">
    <property type="entry name" value="UVR domain"/>
    <property type="match status" value="1"/>
</dbReference>
<dbReference type="GO" id="GO:1990170">
    <property type="term" value="P:stress response to cadmium ion"/>
    <property type="evidence" value="ECO:0007669"/>
    <property type="project" value="TreeGrafter"/>
</dbReference>
<keyword evidence="1" id="KW-0742">SOS response</keyword>
<keyword evidence="1" id="KW-0227">DNA damage</keyword>
<dbReference type="PANTHER" id="PTHR38430:SF1">
    <property type="entry name" value="PROTEIN-ARGININE KINASE ACTIVATOR PROTEIN"/>
    <property type="match status" value="1"/>
</dbReference>
<evidence type="ECO:0000313" key="3">
    <source>
        <dbReference type="EMBL" id="ADK81052.1"/>
    </source>
</evidence>
<dbReference type="InterPro" id="IPR001943">
    <property type="entry name" value="UVR_dom"/>
</dbReference>
<reference evidence="3 4" key="1">
    <citation type="journal article" date="2010" name="Stand. Genomic Sci.">
        <title>Complete genome sequence of Spirochaeta smaragdinae type strain (SEBR 4228).</title>
        <authorList>
            <person name="Mavromatis K."/>
            <person name="Yasawong M."/>
            <person name="Chertkov O."/>
            <person name="Lapidus A."/>
            <person name="Lucas S."/>
            <person name="Nolan M."/>
            <person name="Del Rio T.G."/>
            <person name="Tice H."/>
            <person name="Cheng J.F."/>
            <person name="Pitluck S."/>
            <person name="Liolios K."/>
            <person name="Ivanova N."/>
            <person name="Tapia R."/>
            <person name="Han C."/>
            <person name="Bruce D."/>
            <person name="Goodwin L."/>
            <person name="Pati A."/>
            <person name="Chen A."/>
            <person name="Palaniappan K."/>
            <person name="Land M."/>
            <person name="Hauser L."/>
            <person name="Chang Y.J."/>
            <person name="Jeffries C.D."/>
            <person name="Detter J.C."/>
            <person name="Rohde M."/>
            <person name="Brambilla E."/>
            <person name="Spring S."/>
            <person name="Goker M."/>
            <person name="Sikorski J."/>
            <person name="Woyke T."/>
            <person name="Bristow J."/>
            <person name="Eisen J.A."/>
            <person name="Markowitz V."/>
            <person name="Hugenholtz P."/>
            <person name="Klenk H.P."/>
            <person name="Kyrpides N.C."/>
        </authorList>
    </citation>
    <scope>NUCLEOTIDE SEQUENCE [LARGE SCALE GENOMIC DNA]</scope>
    <source>
        <strain evidence="4">DSM 11293 / JCM 15392 / SEBR 4228</strain>
    </source>
</reference>
<evidence type="ECO:0000313" key="4">
    <source>
        <dbReference type="Proteomes" id="UP000002318"/>
    </source>
</evidence>
<protein>
    <submittedName>
        <fullName evidence="3">UvrB/UvrC protein</fullName>
    </submittedName>
</protein>
<dbReference type="STRING" id="573413.Spirs_1926"/>
<accession>E1R1B1</accession>
<dbReference type="Proteomes" id="UP000002318">
    <property type="component" value="Chromosome"/>
</dbReference>